<evidence type="ECO:0000256" key="4">
    <source>
        <dbReference type="ARBA" id="ARBA00022617"/>
    </source>
</evidence>
<gene>
    <name evidence="13" type="primary">cydA</name>
    <name evidence="13" type="ORF">SJAV_25480</name>
</gene>
<keyword evidence="4" id="KW-0349">Heme</keyword>
<evidence type="ECO:0000256" key="7">
    <source>
        <dbReference type="ARBA" id="ARBA00022982"/>
    </source>
</evidence>
<dbReference type="PANTHER" id="PTHR30365:SF14">
    <property type="entry name" value="CYTOCHROME BD MENAQUINOL OXIDASE SUBUNIT I-RELATED"/>
    <property type="match status" value="1"/>
</dbReference>
<dbReference type="GO" id="GO:0020037">
    <property type="term" value="F:heme binding"/>
    <property type="evidence" value="ECO:0007669"/>
    <property type="project" value="TreeGrafter"/>
</dbReference>
<evidence type="ECO:0000256" key="10">
    <source>
        <dbReference type="ARBA" id="ARBA00023136"/>
    </source>
</evidence>
<keyword evidence="7" id="KW-0249">Electron transport</keyword>
<feature type="transmembrane region" description="Helical" evidence="12">
    <location>
        <begin position="12"/>
        <end position="35"/>
    </location>
</feature>
<evidence type="ECO:0000256" key="6">
    <source>
        <dbReference type="ARBA" id="ARBA00022723"/>
    </source>
</evidence>
<feature type="transmembrane region" description="Helical" evidence="12">
    <location>
        <begin position="363"/>
        <end position="385"/>
    </location>
</feature>
<dbReference type="KEGG" id="sjv:SJAV_25480"/>
<keyword evidence="5 12" id="KW-0812">Transmembrane</keyword>
<feature type="transmembrane region" description="Helical" evidence="12">
    <location>
        <begin position="56"/>
        <end position="80"/>
    </location>
</feature>
<feature type="transmembrane region" description="Helical" evidence="12">
    <location>
        <begin position="323"/>
        <end position="343"/>
    </location>
</feature>
<name>A0AAT9GUX9_9CREN</name>
<dbReference type="PANTHER" id="PTHR30365">
    <property type="entry name" value="CYTOCHROME D UBIQUINOL OXIDASE"/>
    <property type="match status" value="1"/>
</dbReference>
<evidence type="ECO:0000256" key="8">
    <source>
        <dbReference type="ARBA" id="ARBA00022989"/>
    </source>
</evidence>
<organism evidence="13">
    <name type="scientific">Sulfurisphaera javensis</name>
    <dbReference type="NCBI Taxonomy" id="2049879"/>
    <lineage>
        <taxon>Archaea</taxon>
        <taxon>Thermoproteota</taxon>
        <taxon>Thermoprotei</taxon>
        <taxon>Sulfolobales</taxon>
        <taxon>Sulfolobaceae</taxon>
        <taxon>Sulfurisphaera</taxon>
    </lineage>
</organism>
<keyword evidence="9" id="KW-0408">Iron</keyword>
<keyword evidence="2" id="KW-0813">Transport</keyword>
<keyword evidence="6" id="KW-0479">Metal-binding</keyword>
<evidence type="ECO:0000256" key="1">
    <source>
        <dbReference type="ARBA" id="ARBA00004651"/>
    </source>
</evidence>
<comment type="subcellular location">
    <subcellularLocation>
        <location evidence="1">Cell membrane</location>
        <topology evidence="1">Multi-pass membrane protein</topology>
    </subcellularLocation>
</comment>
<evidence type="ECO:0000313" key="13">
    <source>
        <dbReference type="EMBL" id="BFH74604.1"/>
    </source>
</evidence>
<evidence type="ECO:0000256" key="5">
    <source>
        <dbReference type="ARBA" id="ARBA00022692"/>
    </source>
</evidence>
<evidence type="ECO:0000256" key="2">
    <source>
        <dbReference type="ARBA" id="ARBA00022448"/>
    </source>
</evidence>
<feature type="region of interest" description="Disordered" evidence="11">
    <location>
        <begin position="475"/>
        <end position="497"/>
    </location>
</feature>
<proteinExistence type="predicted"/>
<dbReference type="RefSeq" id="WP_369610103.1">
    <property type="nucleotide sequence ID" value="NZ_AP031322.1"/>
</dbReference>
<dbReference type="GeneID" id="92355506"/>
<keyword evidence="8 12" id="KW-1133">Transmembrane helix</keyword>
<feature type="compositionally biased region" description="Polar residues" evidence="11">
    <location>
        <begin position="475"/>
        <end position="484"/>
    </location>
</feature>
<keyword evidence="3" id="KW-1003">Cell membrane</keyword>
<evidence type="ECO:0000256" key="11">
    <source>
        <dbReference type="SAM" id="MobiDB-lite"/>
    </source>
</evidence>
<dbReference type="AlphaFoldDB" id="A0AAT9GUX9"/>
<feature type="compositionally biased region" description="Basic and acidic residues" evidence="11">
    <location>
        <begin position="485"/>
        <end position="497"/>
    </location>
</feature>
<evidence type="ECO:0000256" key="3">
    <source>
        <dbReference type="ARBA" id="ARBA00022475"/>
    </source>
</evidence>
<dbReference type="GO" id="GO:0019646">
    <property type="term" value="P:aerobic electron transport chain"/>
    <property type="evidence" value="ECO:0007669"/>
    <property type="project" value="InterPro"/>
</dbReference>
<keyword evidence="10 12" id="KW-0472">Membrane</keyword>
<dbReference type="GO" id="GO:0046872">
    <property type="term" value="F:metal ion binding"/>
    <property type="evidence" value="ECO:0007669"/>
    <property type="project" value="UniProtKB-KW"/>
</dbReference>
<feature type="transmembrane region" description="Helical" evidence="12">
    <location>
        <begin position="424"/>
        <end position="446"/>
    </location>
</feature>
<dbReference type="GO" id="GO:0070069">
    <property type="term" value="C:cytochrome complex"/>
    <property type="evidence" value="ECO:0007669"/>
    <property type="project" value="InterPro"/>
</dbReference>
<sequence length="497" mass="54540">MTLEIFDRTLAAYTMGVHVLFTYWAIGLPLFIVAAEYLGYRKNDPYYLAIARRWSVVMAVLFAIGSAAGAAIAVEFITVWYKWMYMVNQIDILPFDIEVLAFFSEVIFLALYLYGWDKMSRGAHMIMGLLVSLGSTASAILIILVNSWMNTPTGFNIQAYVQSGQLTNVDPLAASAPPAAVAEVPMGVAGAWFVAFGSILGYFAFRKLTLKNMTKDQIEYYNRGFKLASYLWAGDAIFLAWAGDNAGKILYHYQPLKLATLEGLMHTYTSGAPMGVGPIKIPGLLSLLVSWPPNPNTPVLGYSSFVQSVWDPIWWLSHAAYDVHATLGILGAIAAWILAYSVWRQPKWLSFIGLDKPLETKWVQAASFLLGWLQLIAWESGWVAAETGRQPFVIWGPMVQTSSGLYTIEAVMTTASAYNNSPDVLPIGIAIMAILAIAVGGAIYMLKRLFSGREISVDVASSHTFLSSGTFSMATSDVSSSGKITHQDSSQDKKVIK</sequence>
<feature type="transmembrane region" description="Helical" evidence="12">
    <location>
        <begin position="126"/>
        <end position="145"/>
    </location>
</feature>
<protein>
    <submittedName>
        <fullName evidence="13">Cytochrome ubiquinol oxidase subunit I</fullName>
    </submittedName>
</protein>
<dbReference type="InterPro" id="IPR002585">
    <property type="entry name" value="Cyt-d_ubiquinol_oxidase_su_1"/>
</dbReference>
<feature type="transmembrane region" description="Helical" evidence="12">
    <location>
        <begin position="392"/>
        <end position="412"/>
    </location>
</feature>
<dbReference type="EMBL" id="AP031322">
    <property type="protein sequence ID" value="BFH74604.1"/>
    <property type="molecule type" value="Genomic_DNA"/>
</dbReference>
<dbReference type="GO" id="GO:0009055">
    <property type="term" value="F:electron transfer activity"/>
    <property type="evidence" value="ECO:0007669"/>
    <property type="project" value="InterPro"/>
</dbReference>
<evidence type="ECO:0000256" key="12">
    <source>
        <dbReference type="SAM" id="Phobius"/>
    </source>
</evidence>
<evidence type="ECO:0000256" key="9">
    <source>
        <dbReference type="ARBA" id="ARBA00023004"/>
    </source>
</evidence>
<dbReference type="GO" id="GO:0016682">
    <property type="term" value="F:oxidoreductase activity, acting on diphenols and related substances as donors, oxygen as acceptor"/>
    <property type="evidence" value="ECO:0007669"/>
    <property type="project" value="TreeGrafter"/>
</dbReference>
<feature type="transmembrane region" description="Helical" evidence="12">
    <location>
        <begin position="184"/>
        <end position="205"/>
    </location>
</feature>
<feature type="transmembrane region" description="Helical" evidence="12">
    <location>
        <begin position="92"/>
        <end position="114"/>
    </location>
</feature>
<reference evidence="13" key="1">
    <citation type="submission" date="2024-03" db="EMBL/GenBank/DDBJ databases">
        <title>Complete genome sequence of Sulfurisphaera javensis strain KD-1.</title>
        <authorList>
            <person name="Sakai H."/>
            <person name="Nur N."/>
            <person name="Suwanto A."/>
            <person name="Kurosawa N."/>
        </authorList>
    </citation>
    <scope>NUCLEOTIDE SEQUENCE</scope>
    <source>
        <strain evidence="13">KD-1</strain>
    </source>
</reference>
<dbReference type="GO" id="GO:0005886">
    <property type="term" value="C:plasma membrane"/>
    <property type="evidence" value="ECO:0007669"/>
    <property type="project" value="UniProtKB-SubCell"/>
</dbReference>
<dbReference type="Pfam" id="PF01654">
    <property type="entry name" value="Cyt_bd_oxida_I"/>
    <property type="match status" value="1"/>
</dbReference>
<accession>A0AAT9GUX9</accession>